<dbReference type="RefSeq" id="WP_116884601.1">
    <property type="nucleotide sequence ID" value="NZ_CABMMC010000004.1"/>
</dbReference>
<reference evidence="5 6" key="1">
    <citation type="submission" date="2018-04" db="EMBL/GenBank/DDBJ databases">
        <title>Genomic Encyclopedia of Type Strains, Phase IV (KMG-IV): sequencing the most valuable type-strain genomes for metagenomic binning, comparative biology and taxonomic classification.</title>
        <authorList>
            <person name="Goeker M."/>
        </authorList>
    </citation>
    <scope>NUCLEOTIDE SEQUENCE [LARGE SCALE GENOMIC DNA]</scope>
    <source>
        <strain evidence="5 6">DSM 14823</strain>
    </source>
</reference>
<comment type="caution">
    <text evidence="5">The sequence shown here is derived from an EMBL/GenBank/DDBJ whole genome shotgun (WGS) entry which is preliminary data.</text>
</comment>
<keyword evidence="3" id="KW-0732">Signal</keyword>
<evidence type="ECO:0008006" key="8">
    <source>
        <dbReference type="Google" id="ProtNLM"/>
    </source>
</evidence>
<evidence type="ECO:0000256" key="2">
    <source>
        <dbReference type="SAM" id="MobiDB-lite"/>
    </source>
</evidence>
<dbReference type="EMBL" id="QEKH01000019">
    <property type="protein sequence ID" value="PVY39838.1"/>
    <property type="molecule type" value="Genomic_DNA"/>
</dbReference>
<feature type="region of interest" description="Disordered" evidence="2">
    <location>
        <begin position="19"/>
        <end position="39"/>
    </location>
</feature>
<sequence length="185" mass="21747">MKKWLLLIAFCCAGLIPAGAEEPEDVPPPPPPLKSEKERRTSFAIWRAFSSLPEKERREMVKLQRTDPEKFRKVMTEKGEALLKADRDRLIELRSMVAEYISTADSDRREELYKKIEANVRFDYFKRLEENRRHLEEMKRRARGLEAELNKREKNAEAAIKARIDAILRGDPDPEAPRPHPRRKK</sequence>
<feature type="chain" id="PRO_5036052104" description="LTXXQ motif family protein" evidence="3">
    <location>
        <begin position="21"/>
        <end position="185"/>
    </location>
</feature>
<evidence type="ECO:0000313" key="4">
    <source>
        <dbReference type="EMBL" id="NMD85866.1"/>
    </source>
</evidence>
<evidence type="ECO:0000256" key="1">
    <source>
        <dbReference type="SAM" id="Coils"/>
    </source>
</evidence>
<dbReference type="AlphaFoldDB" id="A0A2U1ATV0"/>
<keyword evidence="6" id="KW-1185">Reference proteome</keyword>
<accession>A0A2U1ATV0</accession>
<organism evidence="5 6">
    <name type="scientific">Victivallis vadensis</name>
    <dbReference type="NCBI Taxonomy" id="172901"/>
    <lineage>
        <taxon>Bacteria</taxon>
        <taxon>Pseudomonadati</taxon>
        <taxon>Lentisphaerota</taxon>
        <taxon>Lentisphaeria</taxon>
        <taxon>Victivallales</taxon>
        <taxon>Victivallaceae</taxon>
        <taxon>Victivallis</taxon>
    </lineage>
</organism>
<name>A0A2U1ATV0_9BACT</name>
<dbReference type="Proteomes" id="UP000576225">
    <property type="component" value="Unassembled WGS sequence"/>
</dbReference>
<feature type="coiled-coil region" evidence="1">
    <location>
        <begin position="125"/>
        <end position="162"/>
    </location>
</feature>
<dbReference type="Proteomes" id="UP000245959">
    <property type="component" value="Unassembled WGS sequence"/>
</dbReference>
<dbReference type="EMBL" id="JABAEW010000006">
    <property type="protein sequence ID" value="NMD85866.1"/>
    <property type="molecule type" value="Genomic_DNA"/>
</dbReference>
<evidence type="ECO:0000256" key="3">
    <source>
        <dbReference type="SAM" id="SignalP"/>
    </source>
</evidence>
<keyword evidence="1" id="KW-0175">Coiled coil</keyword>
<dbReference type="GeneID" id="78295894"/>
<evidence type="ECO:0000313" key="5">
    <source>
        <dbReference type="EMBL" id="PVY39838.1"/>
    </source>
</evidence>
<evidence type="ECO:0000313" key="6">
    <source>
        <dbReference type="Proteomes" id="UP000245959"/>
    </source>
</evidence>
<gene>
    <name evidence="5" type="ORF">C8D82_11979</name>
    <name evidence="4" type="ORF">HF882_04635</name>
</gene>
<feature type="compositionally biased region" description="Basic and acidic residues" evidence="2">
    <location>
        <begin position="163"/>
        <end position="178"/>
    </location>
</feature>
<evidence type="ECO:0000313" key="7">
    <source>
        <dbReference type="Proteomes" id="UP000576225"/>
    </source>
</evidence>
<feature type="signal peptide" evidence="3">
    <location>
        <begin position="1"/>
        <end position="20"/>
    </location>
</feature>
<feature type="region of interest" description="Disordered" evidence="2">
    <location>
        <begin position="163"/>
        <end position="185"/>
    </location>
</feature>
<protein>
    <recommendedName>
        <fullName evidence="8">LTXXQ motif family protein</fullName>
    </recommendedName>
</protein>
<proteinExistence type="predicted"/>
<reference evidence="4 7" key="2">
    <citation type="submission" date="2020-04" db="EMBL/GenBank/DDBJ databases">
        <authorList>
            <person name="Hitch T.C.A."/>
            <person name="Wylensek D."/>
            <person name="Clavel T."/>
        </authorList>
    </citation>
    <scope>NUCLEOTIDE SEQUENCE [LARGE SCALE GENOMIC DNA]</scope>
    <source>
        <strain evidence="4 7">COR2-253-APC-1A</strain>
    </source>
</reference>